<evidence type="ECO:0000259" key="1">
    <source>
        <dbReference type="Pfam" id="PF22740"/>
    </source>
</evidence>
<comment type="caution">
    <text evidence="2">The sequence shown here is derived from an EMBL/GenBank/DDBJ whole genome shotgun (WGS) entry which is preliminary data.</text>
</comment>
<proteinExistence type="predicted"/>
<reference evidence="2 3" key="1">
    <citation type="submission" date="2018-10" db="EMBL/GenBank/DDBJ databases">
        <title>Isolation of pseudouridimycin from Streptomyces albus DSM 40763.</title>
        <authorList>
            <person name="Rosenqvist P."/>
            <person name="Metsae-Ketelae M."/>
            <person name="Virta P."/>
        </authorList>
    </citation>
    <scope>NUCLEOTIDE SEQUENCE [LARGE SCALE GENOMIC DNA]</scope>
    <source>
        <strain evidence="2 3">DSM 40763</strain>
    </source>
</reference>
<dbReference type="InterPro" id="IPR053931">
    <property type="entry name" value="RapZ_C"/>
</dbReference>
<protein>
    <submittedName>
        <fullName evidence="2">HIT domain-containing protein</fullName>
    </submittedName>
</protein>
<evidence type="ECO:0000313" key="2">
    <source>
        <dbReference type="EMBL" id="TGG78423.1"/>
    </source>
</evidence>
<sequence>MTPPDVFIDSFGARWQDPPPPRDRAAVLTINLTNALLNPPDDHALADTVAQQTGQHPAVRDYVLATPGAARIINDAVHQLTALRTAADGRPVQLLVNCWYGRHRAPAIADAIGHRMRTAGARVQVTHHHIKRPPVPRKHPRPGCPFCRIIHDGAPAEIVREWPDALAILPRPDGHGRRGCTDGHLLVLPRGHVADFTVDPVVSATVQLRAADLAGQLGGQWNYLTSCGPDASQTFRRGRRPVVDCRFKASKLRVHDSVRQGDPHAAIAGRAA</sequence>
<gene>
    <name evidence="2" type="ORF">D8771_24765</name>
</gene>
<dbReference type="Proteomes" id="UP000298111">
    <property type="component" value="Unassembled WGS sequence"/>
</dbReference>
<feature type="domain" description="RapZ C-terminal" evidence="1">
    <location>
        <begin position="6"/>
        <end position="130"/>
    </location>
</feature>
<organism evidence="2 3">
    <name type="scientific">Streptomyces albus</name>
    <dbReference type="NCBI Taxonomy" id="1888"/>
    <lineage>
        <taxon>Bacteria</taxon>
        <taxon>Bacillati</taxon>
        <taxon>Actinomycetota</taxon>
        <taxon>Actinomycetes</taxon>
        <taxon>Kitasatosporales</taxon>
        <taxon>Streptomycetaceae</taxon>
        <taxon>Streptomyces</taxon>
    </lineage>
</organism>
<dbReference type="AlphaFoldDB" id="A0A8H1L726"/>
<name>A0A8H1L726_9ACTN</name>
<dbReference type="SUPFAM" id="SSF54197">
    <property type="entry name" value="HIT-like"/>
    <property type="match status" value="1"/>
</dbReference>
<accession>A0A8H1L726</accession>
<dbReference type="Pfam" id="PF22740">
    <property type="entry name" value="PapZ_C"/>
    <property type="match status" value="1"/>
</dbReference>
<dbReference type="InterPro" id="IPR036265">
    <property type="entry name" value="HIT-like_sf"/>
</dbReference>
<evidence type="ECO:0000313" key="3">
    <source>
        <dbReference type="Proteomes" id="UP000298111"/>
    </source>
</evidence>
<dbReference type="Gene3D" id="3.30.428.10">
    <property type="entry name" value="HIT-like"/>
    <property type="match status" value="1"/>
</dbReference>
<dbReference type="RefSeq" id="WP_135567431.1">
    <property type="nucleotide sequence ID" value="NZ_CP103061.1"/>
</dbReference>
<dbReference type="EMBL" id="RCIY01000087">
    <property type="protein sequence ID" value="TGG78423.1"/>
    <property type="molecule type" value="Genomic_DNA"/>
</dbReference>
<dbReference type="GeneID" id="75186122"/>